<accession>A0A508WUM1</accession>
<dbReference type="RefSeq" id="WP_180161256.1">
    <property type="nucleotide sequence ID" value="NZ_CABFNB010000009.1"/>
</dbReference>
<evidence type="ECO:0000313" key="1">
    <source>
        <dbReference type="EMBL" id="VTZ59359.1"/>
    </source>
</evidence>
<organism evidence="1">
    <name type="scientific">Sinorhizobium medicae</name>
    <dbReference type="NCBI Taxonomy" id="110321"/>
    <lineage>
        <taxon>Bacteria</taxon>
        <taxon>Pseudomonadati</taxon>
        <taxon>Pseudomonadota</taxon>
        <taxon>Alphaproteobacteria</taxon>
        <taxon>Hyphomicrobiales</taxon>
        <taxon>Rhizobiaceae</taxon>
        <taxon>Sinorhizobium/Ensifer group</taxon>
        <taxon>Sinorhizobium</taxon>
    </lineage>
</organism>
<sequence length="80" mass="8672">METAPGNVIVIPTWMLDPIAYAGMEIGKPRASLEALIMAFDSVTTRGMSPRQREAALMALAMLLMEAACVAEKEAPHERV</sequence>
<gene>
    <name evidence="1" type="ORF">EMEDMD4_1060041</name>
</gene>
<dbReference type="Proteomes" id="UP000507954">
    <property type="component" value="Unassembled WGS sequence"/>
</dbReference>
<name>A0A508WUM1_9HYPH</name>
<dbReference type="EMBL" id="CABFNB010000009">
    <property type="protein sequence ID" value="VTZ59359.1"/>
    <property type="molecule type" value="Genomic_DNA"/>
</dbReference>
<proteinExistence type="predicted"/>
<dbReference type="AlphaFoldDB" id="A0A508WUM1"/>
<reference evidence="1" key="1">
    <citation type="submission" date="2019-06" db="EMBL/GenBank/DDBJ databases">
        <authorList>
            <person name="Le Quere A."/>
            <person name="Colella S."/>
        </authorList>
    </citation>
    <scope>NUCLEOTIDE SEQUENCE</scope>
    <source>
        <strain evidence="1">EmedicaeMD41</strain>
    </source>
</reference>
<protein>
    <submittedName>
        <fullName evidence="1">Uncharacterized protein</fullName>
    </submittedName>
</protein>